<dbReference type="EMBL" id="JAMTCS010000008">
    <property type="protein sequence ID" value="MCP2265545.1"/>
    <property type="molecule type" value="Genomic_DNA"/>
</dbReference>
<dbReference type="Gene3D" id="3.30.1330.70">
    <property type="entry name" value="Holliday junction resolvase RusA"/>
    <property type="match status" value="1"/>
</dbReference>
<dbReference type="GO" id="GO:0006281">
    <property type="term" value="P:DNA repair"/>
    <property type="evidence" value="ECO:0007669"/>
    <property type="project" value="InterPro"/>
</dbReference>
<dbReference type="InterPro" id="IPR036614">
    <property type="entry name" value="RusA-like_sf"/>
</dbReference>
<evidence type="ECO:0000313" key="2">
    <source>
        <dbReference type="Proteomes" id="UP001139493"/>
    </source>
</evidence>
<proteinExistence type="predicted"/>
<evidence type="ECO:0000313" key="1">
    <source>
        <dbReference type="EMBL" id="MCP2265545.1"/>
    </source>
</evidence>
<name>A0A9X2JVF0_9MICO</name>
<dbReference type="Proteomes" id="UP001139493">
    <property type="component" value="Unassembled WGS sequence"/>
</dbReference>
<reference evidence="1" key="1">
    <citation type="submission" date="2022-06" db="EMBL/GenBank/DDBJ databases">
        <title>Genomic Encyclopedia of Archaeal and Bacterial Type Strains, Phase II (KMG-II): from individual species to whole genera.</title>
        <authorList>
            <person name="Goeker M."/>
        </authorList>
    </citation>
    <scope>NUCLEOTIDE SEQUENCE</scope>
    <source>
        <strain evidence="1">DSM 26652</strain>
    </source>
</reference>
<comment type="caution">
    <text evidence="1">The sequence shown here is derived from an EMBL/GenBank/DDBJ whole genome shotgun (WGS) entry which is preliminary data.</text>
</comment>
<dbReference type="RefSeq" id="WP_253836751.1">
    <property type="nucleotide sequence ID" value="NZ_JAMTCS010000008.1"/>
</dbReference>
<dbReference type="SUPFAM" id="SSF103084">
    <property type="entry name" value="Holliday junction resolvase RusA"/>
    <property type="match status" value="1"/>
</dbReference>
<keyword evidence="2" id="KW-1185">Reference proteome</keyword>
<dbReference type="AlphaFoldDB" id="A0A9X2JVF0"/>
<sequence>MIVLDLPRSAWWSANDRLHWQAVRRKKNAVKTLARAAAADEPRLERAELAVLVHYPTAVRADPHNVASTVVKAAIDGIVLAGVLPDDDDEHLTHVSFERGPKTSVPGIYRLTLTFKEVA</sequence>
<organism evidence="1 2">
    <name type="scientific">Promicromonospora thailandica</name>
    <dbReference type="NCBI Taxonomy" id="765201"/>
    <lineage>
        <taxon>Bacteria</taxon>
        <taxon>Bacillati</taxon>
        <taxon>Actinomycetota</taxon>
        <taxon>Actinomycetes</taxon>
        <taxon>Micrococcales</taxon>
        <taxon>Promicromonosporaceae</taxon>
        <taxon>Promicromonospora</taxon>
    </lineage>
</organism>
<dbReference type="GO" id="GO:0000287">
    <property type="term" value="F:magnesium ion binding"/>
    <property type="evidence" value="ECO:0007669"/>
    <property type="project" value="InterPro"/>
</dbReference>
<dbReference type="GO" id="GO:0006310">
    <property type="term" value="P:DNA recombination"/>
    <property type="evidence" value="ECO:0007669"/>
    <property type="project" value="InterPro"/>
</dbReference>
<accession>A0A9X2JVF0</accession>
<gene>
    <name evidence="1" type="ORF">APR03_002901</name>
</gene>
<protein>
    <submittedName>
        <fullName evidence="1">Endodeoxyribonuclease RusA</fullName>
    </submittedName>
</protein>